<dbReference type="Proteomes" id="UP000485058">
    <property type="component" value="Unassembled WGS sequence"/>
</dbReference>
<evidence type="ECO:0000313" key="2">
    <source>
        <dbReference type="Proteomes" id="UP000485058"/>
    </source>
</evidence>
<feature type="non-terminal residue" evidence="1">
    <location>
        <position position="1"/>
    </location>
</feature>
<name>A0A6A0AGV7_HAELA</name>
<keyword evidence="2" id="KW-1185">Reference proteome</keyword>
<gene>
    <name evidence="1" type="ORF">HaLaN_31013</name>
</gene>
<evidence type="ECO:0000313" key="1">
    <source>
        <dbReference type="EMBL" id="GFH31888.1"/>
    </source>
</evidence>
<protein>
    <submittedName>
        <fullName evidence="1">Uncharacterized protein</fullName>
    </submittedName>
</protein>
<dbReference type="AlphaFoldDB" id="A0A6A0AGV7"/>
<organism evidence="1 2">
    <name type="scientific">Haematococcus lacustris</name>
    <name type="common">Green alga</name>
    <name type="synonym">Haematococcus pluvialis</name>
    <dbReference type="NCBI Taxonomy" id="44745"/>
    <lineage>
        <taxon>Eukaryota</taxon>
        <taxon>Viridiplantae</taxon>
        <taxon>Chlorophyta</taxon>
        <taxon>core chlorophytes</taxon>
        <taxon>Chlorophyceae</taxon>
        <taxon>CS clade</taxon>
        <taxon>Chlamydomonadales</taxon>
        <taxon>Haematococcaceae</taxon>
        <taxon>Haematococcus</taxon>
    </lineage>
</organism>
<accession>A0A6A0AGV7</accession>
<proteinExistence type="predicted"/>
<dbReference type="EMBL" id="BLLF01006034">
    <property type="protein sequence ID" value="GFH31888.1"/>
    <property type="molecule type" value="Genomic_DNA"/>
</dbReference>
<sequence>SSWSPCPPPPAALYRAAMMRLHASPAVLEVLGPPLRGSPLTASIITGGGVYRTPGSGFWPQAGASRPEGAAAAWTSQFDLLLWTWLCAGQGQGQGGCQL</sequence>
<reference evidence="1 2" key="1">
    <citation type="submission" date="2020-02" db="EMBL/GenBank/DDBJ databases">
        <title>Draft genome sequence of Haematococcus lacustris strain NIES-144.</title>
        <authorList>
            <person name="Morimoto D."/>
            <person name="Nakagawa S."/>
            <person name="Yoshida T."/>
            <person name="Sawayama S."/>
        </authorList>
    </citation>
    <scope>NUCLEOTIDE SEQUENCE [LARGE SCALE GENOMIC DNA]</scope>
    <source>
        <strain evidence="1 2">NIES-144</strain>
    </source>
</reference>
<comment type="caution">
    <text evidence="1">The sequence shown here is derived from an EMBL/GenBank/DDBJ whole genome shotgun (WGS) entry which is preliminary data.</text>
</comment>